<keyword evidence="1" id="KW-1133">Transmembrane helix</keyword>
<gene>
    <name evidence="2" type="ORF">ACFSQ3_01715</name>
</gene>
<keyword evidence="1" id="KW-0812">Transmembrane</keyword>
<dbReference type="InterPro" id="IPR023393">
    <property type="entry name" value="START-like_dom_sf"/>
</dbReference>
<comment type="caution">
    <text evidence="2">The sequence shown here is derived from an EMBL/GenBank/DDBJ whole genome shotgun (WGS) entry which is preliminary data.</text>
</comment>
<evidence type="ECO:0000313" key="3">
    <source>
        <dbReference type="Proteomes" id="UP001597393"/>
    </source>
</evidence>
<feature type="transmembrane region" description="Helical" evidence="1">
    <location>
        <begin position="6"/>
        <end position="25"/>
    </location>
</feature>
<reference evidence="3" key="1">
    <citation type="journal article" date="2019" name="Int. J. Syst. Evol. Microbiol.">
        <title>The Global Catalogue of Microorganisms (GCM) 10K type strain sequencing project: providing services to taxonomists for standard genome sequencing and annotation.</title>
        <authorList>
            <consortium name="The Broad Institute Genomics Platform"/>
            <consortium name="The Broad Institute Genome Sequencing Center for Infectious Disease"/>
            <person name="Wu L."/>
            <person name="Ma J."/>
        </authorList>
    </citation>
    <scope>NUCLEOTIDE SEQUENCE [LARGE SCALE GENOMIC DNA]</scope>
    <source>
        <strain evidence="3">KCTC 42248</strain>
    </source>
</reference>
<name>A0ABW5NEW0_9SPHI</name>
<accession>A0ABW5NEW0</accession>
<dbReference type="Proteomes" id="UP001597393">
    <property type="component" value="Unassembled WGS sequence"/>
</dbReference>
<dbReference type="SUPFAM" id="SSF55961">
    <property type="entry name" value="Bet v1-like"/>
    <property type="match status" value="1"/>
</dbReference>
<evidence type="ECO:0000256" key="1">
    <source>
        <dbReference type="SAM" id="Phobius"/>
    </source>
</evidence>
<sequence length="164" mass="18784">MKVIVVILLVIIGVITLILVSGIFMRRNHYVSREIIINAPQNEVFNFLRFLKNQEKFNKWVRADSERIELSEGNDGTKGYIYSWTGSEKSGKGAKEIVDIINNKRIETEIRFEKPMKVTSSFVMETEFFSDSCTKVRLINSGILNYPINIIIPIAEKKLCQGHG</sequence>
<proteinExistence type="predicted"/>
<protein>
    <submittedName>
        <fullName evidence="2">Polyketide cyclase</fullName>
    </submittedName>
</protein>
<keyword evidence="3" id="KW-1185">Reference proteome</keyword>
<dbReference type="RefSeq" id="WP_380866951.1">
    <property type="nucleotide sequence ID" value="NZ_JBHUMA010000004.1"/>
</dbReference>
<dbReference type="EMBL" id="JBHUMA010000004">
    <property type="protein sequence ID" value="MFD2597654.1"/>
    <property type="molecule type" value="Genomic_DNA"/>
</dbReference>
<keyword evidence="1" id="KW-0472">Membrane</keyword>
<evidence type="ECO:0000313" key="2">
    <source>
        <dbReference type="EMBL" id="MFD2597654.1"/>
    </source>
</evidence>
<dbReference type="Gene3D" id="3.30.530.20">
    <property type="match status" value="1"/>
</dbReference>
<organism evidence="2 3">
    <name type="scientific">Sphingobacterium corticis</name>
    <dbReference type="NCBI Taxonomy" id="1812823"/>
    <lineage>
        <taxon>Bacteria</taxon>
        <taxon>Pseudomonadati</taxon>
        <taxon>Bacteroidota</taxon>
        <taxon>Sphingobacteriia</taxon>
        <taxon>Sphingobacteriales</taxon>
        <taxon>Sphingobacteriaceae</taxon>
        <taxon>Sphingobacterium</taxon>
    </lineage>
</organism>